<dbReference type="SUPFAM" id="SSF49265">
    <property type="entry name" value="Fibronectin type III"/>
    <property type="match status" value="2"/>
</dbReference>
<sequence length="570" mass="62754">MIHLGILEMNARITAPFFVFLTICVSRVSGLIVPSPENLKVDIWDGEATAVWISPKNAPLDFRYNVEMAIYSKPWEKVVNCTGITHTYCDLSGLIHDYTVGYKVQVQLVAGQSSSIWIKTKILLNKSNLRPPTFTLYPTSSSLTVHVHKKPILSILFPYGVIYTINLEQRGEDEKNKSELKVDDQTSATFGSLRRKAEYCVSVRVEDKSSKAISRVSPKQCVVLPEQEWYIIKWTSLSIVAMLVCASITAASFLCYLRRPAKTPAVLVRTFNEILSILKEKLPVSNWLPLSVGEGTMEVVTDKAWFLSSYRPEGKNPVEFPVTSETPKETEVEERRTSLDSGVSMGTSTVETGQGNSPGRHDDSGCGSLSGSDSSTSNQSEWRSRDGNAGMGMDSRVDVDCQLHLSSMNLEVQDSTSPKATVIFGNYRSQSPSAATIDVRDKVFESTLCHPILAEVVSGYRAPLQVCLCSGAGQCTWCHKQGLSGRGVIGQYRATCTDNGLHSSKQDSVDSCNEMTFLSYPQKTHMDSFAVEDISAFISQESLPMLTALASQDINMNFSLSLCDVQMAAD</sequence>
<dbReference type="Proteomes" id="UP000324091">
    <property type="component" value="Chromosome 12"/>
</dbReference>
<dbReference type="PANTHER" id="PTHR20859">
    <property type="entry name" value="INTERFERON/INTERLEUKIN RECEPTOR"/>
    <property type="match status" value="1"/>
</dbReference>
<evidence type="ECO:0000313" key="4">
    <source>
        <dbReference type="EMBL" id="TWW77225.1"/>
    </source>
</evidence>
<keyword evidence="5" id="KW-1185">Reference proteome</keyword>
<dbReference type="InterPro" id="IPR050650">
    <property type="entry name" value="Type-II_Cytokine-TF_Rcpt"/>
</dbReference>
<protein>
    <recommendedName>
        <fullName evidence="6">Interleukin-10 receptor subunit beta</fullName>
    </recommendedName>
</protein>
<dbReference type="EMBL" id="RHFK02000004">
    <property type="protein sequence ID" value="TWW77225.1"/>
    <property type="molecule type" value="Genomic_DNA"/>
</dbReference>
<reference evidence="4 5" key="1">
    <citation type="submission" date="2019-04" db="EMBL/GenBank/DDBJ databases">
        <title>Chromosome genome assembly for Takifugu flavidus.</title>
        <authorList>
            <person name="Xiao S."/>
        </authorList>
    </citation>
    <scope>NUCLEOTIDE SEQUENCE [LARGE SCALE GENOMIC DNA]</scope>
    <source>
        <strain evidence="4">HTHZ2018</strain>
        <tissue evidence="4">Muscle</tissue>
    </source>
</reference>
<feature type="compositionally biased region" description="Low complexity" evidence="1">
    <location>
        <begin position="365"/>
        <end position="380"/>
    </location>
</feature>
<dbReference type="GO" id="GO:0005886">
    <property type="term" value="C:plasma membrane"/>
    <property type="evidence" value="ECO:0007669"/>
    <property type="project" value="TreeGrafter"/>
</dbReference>
<organism evidence="4 5">
    <name type="scientific">Takifugu flavidus</name>
    <name type="common">sansaifugu</name>
    <dbReference type="NCBI Taxonomy" id="433684"/>
    <lineage>
        <taxon>Eukaryota</taxon>
        <taxon>Metazoa</taxon>
        <taxon>Chordata</taxon>
        <taxon>Craniata</taxon>
        <taxon>Vertebrata</taxon>
        <taxon>Euteleostomi</taxon>
        <taxon>Actinopterygii</taxon>
        <taxon>Neopterygii</taxon>
        <taxon>Teleostei</taxon>
        <taxon>Neoteleostei</taxon>
        <taxon>Acanthomorphata</taxon>
        <taxon>Eupercaria</taxon>
        <taxon>Tetraodontiformes</taxon>
        <taxon>Tetradontoidea</taxon>
        <taxon>Tetraodontidae</taxon>
        <taxon>Takifugu</taxon>
    </lineage>
</organism>
<dbReference type="Pfam" id="PF01108">
    <property type="entry name" value="Tissue_fac"/>
    <property type="match status" value="1"/>
</dbReference>
<dbReference type="InterPro" id="IPR015373">
    <property type="entry name" value="Interferon/interleukin_rcp_dom"/>
</dbReference>
<dbReference type="InterPro" id="IPR036116">
    <property type="entry name" value="FN3_sf"/>
</dbReference>
<feature type="domain" description="Interferon/interleukin receptor" evidence="3">
    <location>
        <begin position="128"/>
        <end position="223"/>
    </location>
</feature>
<feature type="region of interest" description="Disordered" evidence="1">
    <location>
        <begin position="317"/>
        <end position="393"/>
    </location>
</feature>
<feature type="domain" description="Fibronectin type-III" evidence="2">
    <location>
        <begin position="17"/>
        <end position="117"/>
    </location>
</feature>
<dbReference type="InterPro" id="IPR013783">
    <property type="entry name" value="Ig-like_fold"/>
</dbReference>
<dbReference type="Pfam" id="PF09294">
    <property type="entry name" value="Interfer-bind"/>
    <property type="match status" value="1"/>
</dbReference>
<gene>
    <name evidence="4" type="ORF">D4764_12G0006150</name>
</gene>
<evidence type="ECO:0000256" key="1">
    <source>
        <dbReference type="SAM" id="MobiDB-lite"/>
    </source>
</evidence>
<dbReference type="GO" id="GO:0004896">
    <property type="term" value="F:cytokine receptor activity"/>
    <property type="evidence" value="ECO:0007669"/>
    <property type="project" value="TreeGrafter"/>
</dbReference>
<accession>A0A5C6PCU2</accession>
<feature type="compositionally biased region" description="Basic and acidic residues" evidence="1">
    <location>
        <begin position="326"/>
        <end position="338"/>
    </location>
</feature>
<evidence type="ECO:0008006" key="6">
    <source>
        <dbReference type="Google" id="ProtNLM"/>
    </source>
</evidence>
<evidence type="ECO:0000259" key="3">
    <source>
        <dbReference type="Pfam" id="PF09294"/>
    </source>
</evidence>
<name>A0A5C6PCU2_9TELE</name>
<evidence type="ECO:0000313" key="5">
    <source>
        <dbReference type="Proteomes" id="UP000324091"/>
    </source>
</evidence>
<dbReference type="Gene3D" id="2.60.40.10">
    <property type="entry name" value="Immunoglobulins"/>
    <property type="match status" value="1"/>
</dbReference>
<dbReference type="InterPro" id="IPR003961">
    <property type="entry name" value="FN3_dom"/>
</dbReference>
<proteinExistence type="predicted"/>
<comment type="caution">
    <text evidence="4">The sequence shown here is derived from an EMBL/GenBank/DDBJ whole genome shotgun (WGS) entry which is preliminary data.</text>
</comment>
<dbReference type="PANTHER" id="PTHR20859:SF94">
    <property type="entry name" value="CYTOKINE RECEPTOR FAMILY MEMBER B7"/>
    <property type="match status" value="1"/>
</dbReference>
<feature type="compositionally biased region" description="Polar residues" evidence="1">
    <location>
        <begin position="339"/>
        <end position="357"/>
    </location>
</feature>
<evidence type="ECO:0000259" key="2">
    <source>
        <dbReference type="Pfam" id="PF01108"/>
    </source>
</evidence>
<dbReference type="AlphaFoldDB" id="A0A5C6PCU2"/>